<dbReference type="Proteomes" id="UP000053144">
    <property type="component" value="Chromosome 7"/>
</dbReference>
<protein>
    <submittedName>
        <fullName evidence="2">Uncharacterized protein</fullName>
    </submittedName>
</protein>
<feature type="compositionally biased region" description="Basic and acidic residues" evidence="1">
    <location>
        <begin position="1"/>
        <end position="18"/>
    </location>
</feature>
<feature type="region of interest" description="Disordered" evidence="1">
    <location>
        <begin position="1"/>
        <end position="29"/>
    </location>
</feature>
<sequence>MDQLAKKLDKSRSKETSRMKKQAKSSLRGMLESSLGCIISEVPRRSSIDSISHQNQLDPSSIKWYQSLGRPRTKS</sequence>
<proteinExistence type="predicted"/>
<gene>
    <name evidence="2" type="ORF">LR48_Vigan07g173200</name>
</gene>
<feature type="compositionally biased region" description="Polar residues" evidence="1">
    <location>
        <begin position="49"/>
        <end position="59"/>
    </location>
</feature>
<evidence type="ECO:0000313" key="3">
    <source>
        <dbReference type="Proteomes" id="UP000053144"/>
    </source>
</evidence>
<reference evidence="3" key="1">
    <citation type="journal article" date="2015" name="Proc. Natl. Acad. Sci. U.S.A.">
        <title>Genome sequencing of adzuki bean (Vigna angularis) provides insight into high starch and low fat accumulation and domestication.</title>
        <authorList>
            <person name="Yang K."/>
            <person name="Tian Z."/>
            <person name="Chen C."/>
            <person name="Luo L."/>
            <person name="Zhao B."/>
            <person name="Wang Z."/>
            <person name="Yu L."/>
            <person name="Li Y."/>
            <person name="Sun Y."/>
            <person name="Li W."/>
            <person name="Chen Y."/>
            <person name="Li Y."/>
            <person name="Zhang Y."/>
            <person name="Ai D."/>
            <person name="Zhao J."/>
            <person name="Shang C."/>
            <person name="Ma Y."/>
            <person name="Wu B."/>
            <person name="Wang M."/>
            <person name="Gao L."/>
            <person name="Sun D."/>
            <person name="Zhang P."/>
            <person name="Guo F."/>
            <person name="Wang W."/>
            <person name="Li Y."/>
            <person name="Wang J."/>
            <person name="Varshney R.K."/>
            <person name="Wang J."/>
            <person name="Ling H.Q."/>
            <person name="Wan P."/>
        </authorList>
    </citation>
    <scope>NUCLEOTIDE SEQUENCE</scope>
    <source>
        <strain evidence="3">cv. Jingnong 6</strain>
    </source>
</reference>
<name>A0A0L9UZ34_PHAAN</name>
<accession>A0A0L9UZ34</accession>
<evidence type="ECO:0000256" key="1">
    <source>
        <dbReference type="SAM" id="MobiDB-lite"/>
    </source>
</evidence>
<organism evidence="2 3">
    <name type="scientific">Phaseolus angularis</name>
    <name type="common">Azuki bean</name>
    <name type="synonym">Vigna angularis</name>
    <dbReference type="NCBI Taxonomy" id="3914"/>
    <lineage>
        <taxon>Eukaryota</taxon>
        <taxon>Viridiplantae</taxon>
        <taxon>Streptophyta</taxon>
        <taxon>Embryophyta</taxon>
        <taxon>Tracheophyta</taxon>
        <taxon>Spermatophyta</taxon>
        <taxon>Magnoliopsida</taxon>
        <taxon>eudicotyledons</taxon>
        <taxon>Gunneridae</taxon>
        <taxon>Pentapetalae</taxon>
        <taxon>rosids</taxon>
        <taxon>fabids</taxon>
        <taxon>Fabales</taxon>
        <taxon>Fabaceae</taxon>
        <taxon>Papilionoideae</taxon>
        <taxon>50 kb inversion clade</taxon>
        <taxon>NPAAA clade</taxon>
        <taxon>indigoferoid/millettioid clade</taxon>
        <taxon>Phaseoleae</taxon>
        <taxon>Vigna</taxon>
    </lineage>
</organism>
<feature type="region of interest" description="Disordered" evidence="1">
    <location>
        <begin position="49"/>
        <end position="75"/>
    </location>
</feature>
<dbReference type="AlphaFoldDB" id="A0A0L9UZ34"/>
<evidence type="ECO:0000313" key="2">
    <source>
        <dbReference type="EMBL" id="KOM48028.1"/>
    </source>
</evidence>
<dbReference type="Gramene" id="KOM48028">
    <property type="protein sequence ID" value="KOM48028"/>
    <property type="gene ID" value="LR48_Vigan07g173200"/>
</dbReference>
<dbReference type="EMBL" id="CM003377">
    <property type="protein sequence ID" value="KOM48028.1"/>
    <property type="molecule type" value="Genomic_DNA"/>
</dbReference>